<comment type="caution">
    <text evidence="2">The sequence shown here is derived from an EMBL/GenBank/DDBJ whole genome shotgun (WGS) entry which is preliminary data.</text>
</comment>
<evidence type="ECO:0000313" key="3">
    <source>
        <dbReference type="Proteomes" id="UP000315399"/>
    </source>
</evidence>
<dbReference type="AlphaFoldDB" id="A0A523BF10"/>
<name>A0A523BF10_9CREN</name>
<dbReference type="EMBL" id="QNVH01000014">
    <property type="protein sequence ID" value="TDA39412.1"/>
    <property type="molecule type" value="Genomic_DNA"/>
</dbReference>
<feature type="transmembrane region" description="Helical" evidence="1">
    <location>
        <begin position="20"/>
        <end position="42"/>
    </location>
</feature>
<accession>A0A523BF10</accession>
<keyword evidence="1" id="KW-0812">Transmembrane</keyword>
<organism evidence="2 3">
    <name type="scientific">Thermoproteota archaeon</name>
    <dbReference type="NCBI Taxonomy" id="2056631"/>
    <lineage>
        <taxon>Archaea</taxon>
        <taxon>Thermoproteota</taxon>
    </lineage>
</organism>
<keyword evidence="1" id="KW-1133">Transmembrane helix</keyword>
<reference evidence="2 3" key="1">
    <citation type="journal article" date="2019" name="Nat. Microbiol.">
        <title>Expanding anaerobic alkane metabolism in the domain of Archaea.</title>
        <authorList>
            <person name="Wang Y."/>
            <person name="Wegener G."/>
            <person name="Hou J."/>
            <person name="Wang F."/>
            <person name="Xiao X."/>
        </authorList>
    </citation>
    <scope>NUCLEOTIDE SEQUENCE [LARGE SCALE GENOMIC DNA]</scope>
    <source>
        <strain evidence="2">WYZ-LMO10</strain>
    </source>
</reference>
<evidence type="ECO:0000313" key="2">
    <source>
        <dbReference type="EMBL" id="TDA39412.1"/>
    </source>
</evidence>
<protein>
    <submittedName>
        <fullName evidence="2">Uncharacterized protein</fullName>
    </submittedName>
</protein>
<evidence type="ECO:0000256" key="1">
    <source>
        <dbReference type="SAM" id="Phobius"/>
    </source>
</evidence>
<sequence length="160" mass="17337">MRGFGMVPRGRTAQAAPLTLILLTVTMLSMTSIFVSNSLVLISKVRYDDSALKMRVINTVHGCVEYLFASDPGTSLTIIVNMPSGDVTFTSDSVIFEGGTLPDIYDAHSIVRSVSCGQIVYDSSKICLTPASIHPELSRVTFSVGMFGKVKKISIEVERL</sequence>
<proteinExistence type="predicted"/>
<keyword evidence="1" id="KW-0472">Membrane</keyword>
<dbReference type="Proteomes" id="UP000315399">
    <property type="component" value="Unassembled WGS sequence"/>
</dbReference>
<gene>
    <name evidence="2" type="ORF">DSO08_02340</name>
</gene>